<dbReference type="PANTHER" id="PTHR48213:SF1">
    <property type="entry name" value="PROSTATIC SPERMINE-BINDING-LIKE PROTEIN"/>
    <property type="match status" value="1"/>
</dbReference>
<evidence type="ECO:0000313" key="2">
    <source>
        <dbReference type="Proteomes" id="UP000515121"/>
    </source>
</evidence>
<name>A0A6P6ABW7_DURZI</name>
<protein>
    <submittedName>
        <fullName evidence="3">Uncharacterized protein LOC111308251</fullName>
    </submittedName>
</protein>
<gene>
    <name evidence="3" type="primary">LOC111308251</name>
</gene>
<feature type="compositionally biased region" description="Acidic residues" evidence="1">
    <location>
        <begin position="104"/>
        <end position="127"/>
    </location>
</feature>
<dbReference type="KEGG" id="dzi:111308251"/>
<evidence type="ECO:0000313" key="3">
    <source>
        <dbReference type="RefSeq" id="XP_022762298.1"/>
    </source>
</evidence>
<dbReference type="GeneID" id="111308251"/>
<proteinExistence type="predicted"/>
<feature type="compositionally biased region" description="Basic and acidic residues" evidence="1">
    <location>
        <begin position="80"/>
        <end position="97"/>
    </location>
</feature>
<dbReference type="OrthoDB" id="1719291at2759"/>
<organism evidence="2 3">
    <name type="scientific">Durio zibethinus</name>
    <name type="common">Durian</name>
    <dbReference type="NCBI Taxonomy" id="66656"/>
    <lineage>
        <taxon>Eukaryota</taxon>
        <taxon>Viridiplantae</taxon>
        <taxon>Streptophyta</taxon>
        <taxon>Embryophyta</taxon>
        <taxon>Tracheophyta</taxon>
        <taxon>Spermatophyta</taxon>
        <taxon>Magnoliopsida</taxon>
        <taxon>eudicotyledons</taxon>
        <taxon>Gunneridae</taxon>
        <taxon>Pentapetalae</taxon>
        <taxon>rosids</taxon>
        <taxon>malvids</taxon>
        <taxon>Malvales</taxon>
        <taxon>Malvaceae</taxon>
        <taxon>Helicteroideae</taxon>
        <taxon>Durio</taxon>
    </lineage>
</organism>
<evidence type="ECO:0000256" key="1">
    <source>
        <dbReference type="SAM" id="MobiDB-lite"/>
    </source>
</evidence>
<accession>A0A6P6ABW7</accession>
<reference evidence="3" key="1">
    <citation type="submission" date="2025-08" db="UniProtKB">
        <authorList>
            <consortium name="RefSeq"/>
        </authorList>
    </citation>
    <scope>IDENTIFICATION</scope>
    <source>
        <tissue evidence="3">Fruit stalk</tissue>
    </source>
</reference>
<dbReference type="Proteomes" id="UP000515121">
    <property type="component" value="Unplaced"/>
</dbReference>
<sequence length="182" mass="20955">MEKQTKSEVVVFPTTKEDPEKIFFTEEEEDENDISNWEFINSSDSDADDVLSLSDASWHSSLSSSPKDSPIPDLIQDYDDDHHHQHHLDYEPLRDGYGEPYIGDQEEDDGDDYDDNEDDADGYDLDDELVPREMRGKFGRQRMRKLGKRAFAKMHTSKKSPFLYVKPGCVHGKHGLGLKHSF</sequence>
<keyword evidence="2" id="KW-1185">Reference proteome</keyword>
<dbReference type="AlphaFoldDB" id="A0A6P6ABW7"/>
<feature type="region of interest" description="Disordered" evidence="1">
    <location>
        <begin position="18"/>
        <end position="127"/>
    </location>
</feature>
<dbReference type="PANTHER" id="PTHR48213">
    <property type="entry name" value="VID27-LIKE PROTEIN"/>
    <property type="match status" value="1"/>
</dbReference>
<feature type="compositionally biased region" description="Low complexity" evidence="1">
    <location>
        <begin position="34"/>
        <end position="75"/>
    </location>
</feature>
<dbReference type="RefSeq" id="XP_022762298.1">
    <property type="nucleotide sequence ID" value="XM_022906563.1"/>
</dbReference>